<organism evidence="2 4">
    <name type="scientific">Mycobacterium montefiorense</name>
    <dbReference type="NCBI Taxonomy" id="154654"/>
    <lineage>
        <taxon>Bacteria</taxon>
        <taxon>Bacillati</taxon>
        <taxon>Actinomycetota</taxon>
        <taxon>Actinomycetes</taxon>
        <taxon>Mycobacteriales</taxon>
        <taxon>Mycobacteriaceae</taxon>
        <taxon>Mycobacterium</taxon>
        <taxon>Mycobacterium simiae complex</taxon>
    </lineage>
</organism>
<dbReference type="PANTHER" id="PTHR36451:SF1">
    <property type="entry name" value="OMEGA-HYDROXY-BETA-DIHYDROMENAQUINONE-9 SULFOTRANSFERASE STF3"/>
    <property type="match status" value="1"/>
</dbReference>
<evidence type="ECO:0000313" key="4">
    <source>
        <dbReference type="Proteomes" id="UP001139505"/>
    </source>
</evidence>
<evidence type="ECO:0000313" key="1">
    <source>
        <dbReference type="EMBL" id="GBG39274.1"/>
    </source>
</evidence>
<dbReference type="Gene3D" id="3.40.50.300">
    <property type="entry name" value="P-loop containing nucleotide triphosphate hydrolases"/>
    <property type="match status" value="1"/>
</dbReference>
<dbReference type="SUPFAM" id="SSF52540">
    <property type="entry name" value="P-loop containing nucleoside triphosphate hydrolases"/>
    <property type="match status" value="1"/>
</dbReference>
<protein>
    <submittedName>
        <fullName evidence="2">Sulfotransferase</fullName>
    </submittedName>
</protein>
<comment type="caution">
    <text evidence="2">The sequence shown here is derived from an EMBL/GenBank/DDBJ whole genome shotgun (WGS) entry which is preliminary data.</text>
</comment>
<evidence type="ECO:0000313" key="3">
    <source>
        <dbReference type="Proteomes" id="UP000245060"/>
    </source>
</evidence>
<reference evidence="1" key="1">
    <citation type="journal article" date="2018" name="Genome Announc.">
        <title>Draft Genome Sequence of Mycobacterium montefiorense Isolated from Japanese Black Salamander (Hynobius nigrescens).</title>
        <authorList>
            <person name="Fukano H."/>
            <person name="Yoshida M."/>
            <person name="Shimizu A."/>
            <person name="Iwao H."/>
            <person name="Katayama Y."/>
            <person name="Omatsu T."/>
            <person name="Mizutani T."/>
            <person name="Kurata O."/>
            <person name="Wada S."/>
            <person name="Hoshino Y."/>
        </authorList>
    </citation>
    <scope>NUCLEOTIDE SEQUENCE</scope>
    <source>
        <strain evidence="1">BS</strain>
    </source>
</reference>
<dbReference type="InterPro" id="IPR027417">
    <property type="entry name" value="P-loop_NTPase"/>
</dbReference>
<dbReference type="Proteomes" id="UP000245060">
    <property type="component" value="Unassembled WGS sequence"/>
</dbReference>
<dbReference type="EMBL" id="BFCH01000018">
    <property type="protein sequence ID" value="GBG39274.1"/>
    <property type="molecule type" value="Genomic_DNA"/>
</dbReference>
<dbReference type="Pfam" id="PF13469">
    <property type="entry name" value="Sulfotransfer_3"/>
    <property type="match status" value="1"/>
</dbReference>
<name>A0AA37PKK2_9MYCO</name>
<dbReference type="RefSeq" id="WP_108924065.1">
    <property type="nucleotide sequence ID" value="NZ_BFCH01000018.1"/>
</dbReference>
<reference evidence="2" key="3">
    <citation type="journal article" date="2022" name="Microbiol. Resour. Announc.">
        <title>Draft Genome Sequences of Eight Mycobacterium montefiorense Strains Isolated from Salamanders in Captivity.</title>
        <authorList>
            <person name="Komine T."/>
            <person name="Ihara H."/>
            <person name="Fukano H."/>
            <person name="Hoshino Y."/>
            <person name="Kurata O."/>
            <person name="Wada S."/>
        </authorList>
    </citation>
    <scope>NUCLEOTIDE SEQUENCE</scope>
    <source>
        <strain evidence="2">NJB18185</strain>
    </source>
</reference>
<dbReference type="InterPro" id="IPR052736">
    <property type="entry name" value="Stf3_sulfotransferase"/>
</dbReference>
<evidence type="ECO:0000313" key="2">
    <source>
        <dbReference type="EMBL" id="GKU71524.1"/>
    </source>
</evidence>
<sequence length="384" mass="43128">MSFNADELESGASAATGLDDFGSSYYREGLDHIVEALNNEADLNEIGQVIQHATISNALIQRLKIEDAYRQHPEIDDEEVGGPVFVIGLPRTGTTALSQLVAADPQFRSLRMWESQAPTPPPEAATQHTDPRIDQAEAGLKMLDDMFPLMKTMHNSEATAATECQDLMGMSFRTFHFDGAVRAPGYLAWLMDCDMRETYTFHRRVLRLLQWHCPPTLWHLKTPVHMFALDALVEAYPNARFLWSHRDPAKVMGSVCSLIQYVRSWSSDRNDPNELGTEQVDSWVEAVRRAMDFRARMGDDRFADVSFADLQSDPIRTVQAGYEDLGLSFTEATSDAVKQWAEGHKPGSRGAHDYDLAEYGLTSEGVRERFADYLAAYQATAWLP</sequence>
<reference evidence="2" key="4">
    <citation type="submission" date="2022-04" db="EMBL/GenBank/DDBJ databases">
        <authorList>
            <person name="Komine T."/>
            <person name="Fukano H."/>
            <person name="Wada S."/>
        </authorList>
    </citation>
    <scope>NUCLEOTIDE SEQUENCE</scope>
    <source>
        <strain evidence="2">NJB18185</strain>
    </source>
</reference>
<keyword evidence="3" id="KW-1185">Reference proteome</keyword>
<dbReference type="EMBL" id="BQYH01000005">
    <property type="protein sequence ID" value="GKU71524.1"/>
    <property type="molecule type" value="Genomic_DNA"/>
</dbReference>
<dbReference type="PANTHER" id="PTHR36451">
    <property type="entry name" value="PAPS-DEPENDENT SULFOTRANSFERASE STF3"/>
    <property type="match status" value="1"/>
</dbReference>
<reference evidence="3" key="2">
    <citation type="submission" date="2018-04" db="EMBL/GenBank/DDBJ databases">
        <title>Draft genome sequence of Mycobacterium montefiorense isolated from Japanese black salamander.</title>
        <authorList>
            <person name="Fukano H."/>
            <person name="Yoshida M."/>
            <person name="Shimizu A."/>
            <person name="Iwao H."/>
            <person name="Kurata O."/>
            <person name="Katayama Y."/>
            <person name="Omatsu T."/>
            <person name="Mizutani T."/>
            <person name="Wada S."/>
            <person name="Hoshino Y."/>
        </authorList>
    </citation>
    <scope>NUCLEOTIDE SEQUENCE [LARGE SCALE GENOMIC DNA]</scope>
    <source>
        <strain evidence="3">BS</strain>
    </source>
</reference>
<accession>A0AA37PKK2</accession>
<dbReference type="AlphaFoldDB" id="A0AA37PKK2"/>
<dbReference type="Proteomes" id="UP001139505">
    <property type="component" value="Unassembled WGS sequence"/>
</dbReference>
<gene>
    <name evidence="1" type="ORF">MmonteBS_36460</name>
    <name evidence="2" type="ORF">NJB18185_13000</name>
</gene>
<proteinExistence type="predicted"/>